<name>A0A6J6AWU0_9ZZZZ</name>
<reference evidence="1" key="1">
    <citation type="submission" date="2020-05" db="EMBL/GenBank/DDBJ databases">
        <authorList>
            <person name="Chiriac C."/>
            <person name="Salcher M."/>
            <person name="Ghai R."/>
            <person name="Kavagutti S V."/>
        </authorList>
    </citation>
    <scope>NUCLEOTIDE SEQUENCE</scope>
</reference>
<protein>
    <submittedName>
        <fullName evidence="1">Unannotated protein</fullName>
    </submittedName>
</protein>
<sequence>MSAWAPHPACARLWMEYTLGEKGADIWAQGGATPTLWVWLLKTARATSAAKGSIGTSKAVAEKATAEQTAAARAYLKTAWPAAVGTN</sequence>
<accession>A0A6J6AWU0</accession>
<evidence type="ECO:0000313" key="1">
    <source>
        <dbReference type="EMBL" id="CAB4531151.1"/>
    </source>
</evidence>
<gene>
    <name evidence="1" type="ORF">UFOPK1412_00001</name>
</gene>
<proteinExistence type="predicted"/>
<dbReference type="EMBL" id="CAEZSI010000001">
    <property type="protein sequence ID" value="CAB4531151.1"/>
    <property type="molecule type" value="Genomic_DNA"/>
</dbReference>
<dbReference type="AlphaFoldDB" id="A0A6J6AWU0"/>
<organism evidence="1">
    <name type="scientific">freshwater metagenome</name>
    <dbReference type="NCBI Taxonomy" id="449393"/>
    <lineage>
        <taxon>unclassified sequences</taxon>
        <taxon>metagenomes</taxon>
        <taxon>ecological metagenomes</taxon>
    </lineage>
</organism>